<dbReference type="AlphaFoldDB" id="A0AAD1Y406"/>
<reference evidence="1" key="1">
    <citation type="submission" date="2023-07" db="EMBL/GenBank/DDBJ databases">
        <authorList>
            <consortium name="AG Swart"/>
            <person name="Singh M."/>
            <person name="Singh A."/>
            <person name="Seah K."/>
            <person name="Emmerich C."/>
        </authorList>
    </citation>
    <scope>NUCLEOTIDE SEQUENCE</scope>
    <source>
        <strain evidence="1">DP1</strain>
    </source>
</reference>
<protein>
    <submittedName>
        <fullName evidence="1">Uncharacterized protein</fullName>
    </submittedName>
</protein>
<comment type="caution">
    <text evidence="1">The sequence shown here is derived from an EMBL/GenBank/DDBJ whole genome shotgun (WGS) entry which is preliminary data.</text>
</comment>
<gene>
    <name evidence="1" type="ORF">ECRASSUSDP1_LOCUS26588</name>
</gene>
<dbReference type="EMBL" id="CAMPGE010027413">
    <property type="protein sequence ID" value="CAI2385046.1"/>
    <property type="molecule type" value="Genomic_DNA"/>
</dbReference>
<evidence type="ECO:0000313" key="2">
    <source>
        <dbReference type="Proteomes" id="UP001295684"/>
    </source>
</evidence>
<sequence>MSSNRSYFSLCDINDPSYLYSGSVFASITHAKSEDMLSNFNFCEAYPELQVNQLYQNCTYSDQKMINKVCEIPQSVDSNKLRTKNIRIDDSQIPSRGETKSCCTPTIPNKSSRSMKASKRRDVAYKSAIRLLRRFFKNTFKQKNKDIVKRRYYNCTMEYIYARVYDMLEELIPQEDLTKELVYYTIGIIDIRKDSESSYSNAIKRQITALKDCRQQFSRSRFNKAFMSKSLRALARCLVQNHGDPRVSIFKEELIKREIYLNCCRCAYQITEYL</sequence>
<evidence type="ECO:0000313" key="1">
    <source>
        <dbReference type="EMBL" id="CAI2385046.1"/>
    </source>
</evidence>
<name>A0AAD1Y406_EUPCR</name>
<dbReference type="Proteomes" id="UP001295684">
    <property type="component" value="Unassembled WGS sequence"/>
</dbReference>
<accession>A0AAD1Y406</accession>
<keyword evidence="2" id="KW-1185">Reference proteome</keyword>
<organism evidence="1 2">
    <name type="scientific">Euplotes crassus</name>
    <dbReference type="NCBI Taxonomy" id="5936"/>
    <lineage>
        <taxon>Eukaryota</taxon>
        <taxon>Sar</taxon>
        <taxon>Alveolata</taxon>
        <taxon>Ciliophora</taxon>
        <taxon>Intramacronucleata</taxon>
        <taxon>Spirotrichea</taxon>
        <taxon>Hypotrichia</taxon>
        <taxon>Euplotida</taxon>
        <taxon>Euplotidae</taxon>
        <taxon>Moneuplotes</taxon>
    </lineage>
</organism>
<proteinExistence type="predicted"/>